<dbReference type="GO" id="GO:0006780">
    <property type="term" value="P:uroporphyrinogen III biosynthetic process"/>
    <property type="evidence" value="ECO:0007669"/>
    <property type="project" value="UniProtKB-UniRule"/>
</dbReference>
<dbReference type="UniPathway" id="UPA00251">
    <property type="reaction ID" value="UER00320"/>
</dbReference>
<evidence type="ECO:0000259" key="10">
    <source>
        <dbReference type="Pfam" id="PF02602"/>
    </source>
</evidence>
<evidence type="ECO:0000256" key="5">
    <source>
        <dbReference type="ARBA" id="ARBA00023244"/>
    </source>
</evidence>
<organism evidence="11 12">
    <name type="scientific">Volucribacter psittacicida</name>
    <dbReference type="NCBI Taxonomy" id="203482"/>
    <lineage>
        <taxon>Bacteria</taxon>
        <taxon>Pseudomonadati</taxon>
        <taxon>Pseudomonadota</taxon>
        <taxon>Gammaproteobacteria</taxon>
        <taxon>Pasteurellales</taxon>
        <taxon>Pasteurellaceae</taxon>
        <taxon>Volucribacter</taxon>
    </lineage>
</organism>
<evidence type="ECO:0000256" key="4">
    <source>
        <dbReference type="ARBA" id="ARBA00023239"/>
    </source>
</evidence>
<dbReference type="Gene3D" id="3.40.50.10090">
    <property type="match status" value="2"/>
</dbReference>
<comment type="function">
    <text evidence="6 9">Catalyzes cyclization of the linear tetrapyrrole, hydroxymethylbilane, to the macrocyclic uroporphyrinogen III.</text>
</comment>
<sequence length="254" mass="28547">MGVLVARPAQQGAMLVDMLNKAGIASLHFPFFDIQACEQLNTLPHKLAQMKKQDYVVVVSRNAVDYAHQSLLSTGFAWRNDLHYFSVGQSSAERFCELTGFAVTYPYAQQNSEGLLALIAMQTDNIVGKQVLLLRGNEGRKLFPEQIQQRGAQLEIVQCYQRQPIAYENLEQVSMWKRAGINALVVTSGEMLNALLQFVPLEEQGWLKGCRLITISQRIALLARQQGWQHILVSERPNNRALFSTLVAMQNDIA</sequence>
<dbReference type="OrthoDB" id="9787650at2"/>
<keyword evidence="5 9" id="KW-0627">Porphyrin biosynthesis</keyword>
<keyword evidence="12" id="KW-1185">Reference proteome</keyword>
<comment type="pathway">
    <text evidence="1 9">Porphyrin-containing compound metabolism; protoporphyrin-IX biosynthesis; coproporphyrinogen-III from 5-aminolevulinate: step 3/4.</text>
</comment>
<dbReference type="InterPro" id="IPR003754">
    <property type="entry name" value="4pyrrol_synth_uPrphyn_synth"/>
</dbReference>
<evidence type="ECO:0000256" key="3">
    <source>
        <dbReference type="ARBA" id="ARBA00013109"/>
    </source>
</evidence>
<keyword evidence="4 9" id="KW-0456">Lyase</keyword>
<dbReference type="Pfam" id="PF02602">
    <property type="entry name" value="HEM4"/>
    <property type="match status" value="1"/>
</dbReference>
<accession>A0A4R1FX41</accession>
<proteinExistence type="inferred from homology"/>
<dbReference type="EMBL" id="SMFT01000002">
    <property type="protein sequence ID" value="TCJ98850.1"/>
    <property type="molecule type" value="Genomic_DNA"/>
</dbReference>
<dbReference type="AlphaFoldDB" id="A0A4R1FX41"/>
<protein>
    <recommendedName>
        <fullName evidence="7 9">Uroporphyrinogen-III synthase</fullName>
        <ecNumber evidence="3 9">4.2.1.75</ecNumber>
    </recommendedName>
</protein>
<evidence type="ECO:0000313" key="12">
    <source>
        <dbReference type="Proteomes" id="UP000294702"/>
    </source>
</evidence>
<evidence type="ECO:0000256" key="7">
    <source>
        <dbReference type="ARBA" id="ARBA00040167"/>
    </source>
</evidence>
<dbReference type="EC" id="4.2.1.75" evidence="3 9"/>
<dbReference type="RefSeq" id="WP_132690598.1">
    <property type="nucleotide sequence ID" value="NZ_SMFT01000002.1"/>
</dbReference>
<evidence type="ECO:0000256" key="2">
    <source>
        <dbReference type="ARBA" id="ARBA00008133"/>
    </source>
</evidence>
<reference evidence="11 12" key="1">
    <citation type="submission" date="2019-03" db="EMBL/GenBank/DDBJ databases">
        <title>Genomic Encyclopedia of Type Strains, Phase IV (KMG-IV): sequencing the most valuable type-strain genomes for metagenomic binning, comparative biology and taxonomic classification.</title>
        <authorList>
            <person name="Goeker M."/>
        </authorList>
    </citation>
    <scope>NUCLEOTIDE SEQUENCE [LARGE SCALE GENOMIC DNA]</scope>
    <source>
        <strain evidence="11 12">DSM 15534</strain>
    </source>
</reference>
<dbReference type="Proteomes" id="UP000294702">
    <property type="component" value="Unassembled WGS sequence"/>
</dbReference>
<gene>
    <name evidence="11" type="ORF">EV694_1279</name>
</gene>
<feature type="domain" description="Tetrapyrrole biosynthesis uroporphyrinogen III synthase" evidence="10">
    <location>
        <begin position="17"/>
        <end position="243"/>
    </location>
</feature>
<evidence type="ECO:0000256" key="1">
    <source>
        <dbReference type="ARBA" id="ARBA00004772"/>
    </source>
</evidence>
<dbReference type="PANTHER" id="PTHR38042:SF1">
    <property type="entry name" value="UROPORPHYRINOGEN-III SYNTHASE, CHLOROPLASTIC"/>
    <property type="match status" value="1"/>
</dbReference>
<evidence type="ECO:0000256" key="6">
    <source>
        <dbReference type="ARBA" id="ARBA00037589"/>
    </source>
</evidence>
<dbReference type="GO" id="GO:0004852">
    <property type="term" value="F:uroporphyrinogen-III synthase activity"/>
    <property type="evidence" value="ECO:0007669"/>
    <property type="project" value="UniProtKB-UniRule"/>
</dbReference>
<evidence type="ECO:0000256" key="9">
    <source>
        <dbReference type="RuleBase" id="RU366031"/>
    </source>
</evidence>
<dbReference type="SUPFAM" id="SSF69618">
    <property type="entry name" value="HemD-like"/>
    <property type="match status" value="1"/>
</dbReference>
<dbReference type="InterPro" id="IPR039793">
    <property type="entry name" value="UROS/Hem4"/>
</dbReference>
<name>A0A4R1FX41_9PAST</name>
<evidence type="ECO:0000256" key="8">
    <source>
        <dbReference type="ARBA" id="ARBA00048617"/>
    </source>
</evidence>
<dbReference type="PANTHER" id="PTHR38042">
    <property type="entry name" value="UROPORPHYRINOGEN-III SYNTHASE, CHLOROPLASTIC"/>
    <property type="match status" value="1"/>
</dbReference>
<comment type="similarity">
    <text evidence="2 9">Belongs to the uroporphyrinogen-III synthase family.</text>
</comment>
<dbReference type="InterPro" id="IPR036108">
    <property type="entry name" value="4pyrrol_syn_uPrphyn_synt_sf"/>
</dbReference>
<comment type="catalytic activity">
    <reaction evidence="8 9">
        <text>hydroxymethylbilane = uroporphyrinogen III + H2O</text>
        <dbReference type="Rhea" id="RHEA:18965"/>
        <dbReference type="ChEBI" id="CHEBI:15377"/>
        <dbReference type="ChEBI" id="CHEBI:57308"/>
        <dbReference type="ChEBI" id="CHEBI:57845"/>
        <dbReference type="EC" id="4.2.1.75"/>
    </reaction>
</comment>
<dbReference type="CDD" id="cd06578">
    <property type="entry name" value="HemD"/>
    <property type="match status" value="1"/>
</dbReference>
<evidence type="ECO:0000313" key="11">
    <source>
        <dbReference type="EMBL" id="TCJ98850.1"/>
    </source>
</evidence>
<comment type="caution">
    <text evidence="11">The sequence shown here is derived from an EMBL/GenBank/DDBJ whole genome shotgun (WGS) entry which is preliminary data.</text>
</comment>
<dbReference type="GO" id="GO:0006782">
    <property type="term" value="P:protoporphyrinogen IX biosynthetic process"/>
    <property type="evidence" value="ECO:0007669"/>
    <property type="project" value="UniProtKB-UniRule"/>
</dbReference>